<name>A0ACB6R012_9PLEO</name>
<dbReference type="Proteomes" id="UP000799755">
    <property type="component" value="Unassembled WGS sequence"/>
</dbReference>
<evidence type="ECO:0000313" key="2">
    <source>
        <dbReference type="Proteomes" id="UP000799755"/>
    </source>
</evidence>
<sequence length="158" mass="17431">MWKSGGGGEYLQLSYDAVVKAVAMEGSRDTIFKKHRTNALCFFPSPANSPPYDPMPLERQDLLKGVVAANGGYVESQLPKPFTSAETFYADHLYTLIAIESPDATSFQAETYSFDNSPKNKKVRSTEYGHVRCKRGATPTQLARGGSQTRRSLSKIND</sequence>
<dbReference type="EMBL" id="MU003504">
    <property type="protein sequence ID" value="KAF2471786.1"/>
    <property type="molecule type" value="Genomic_DNA"/>
</dbReference>
<proteinExistence type="predicted"/>
<keyword evidence="2" id="KW-1185">Reference proteome</keyword>
<accession>A0ACB6R012</accession>
<gene>
    <name evidence="1" type="ORF">BDR25DRAFT_354285</name>
</gene>
<reference evidence="1" key="1">
    <citation type="journal article" date="2020" name="Stud. Mycol.">
        <title>101 Dothideomycetes genomes: a test case for predicting lifestyles and emergence of pathogens.</title>
        <authorList>
            <person name="Haridas S."/>
            <person name="Albert R."/>
            <person name="Binder M."/>
            <person name="Bloem J."/>
            <person name="Labutti K."/>
            <person name="Salamov A."/>
            <person name="Andreopoulos B."/>
            <person name="Baker S."/>
            <person name="Barry K."/>
            <person name="Bills G."/>
            <person name="Bluhm B."/>
            <person name="Cannon C."/>
            <person name="Castanera R."/>
            <person name="Culley D."/>
            <person name="Daum C."/>
            <person name="Ezra D."/>
            <person name="Gonzalez J."/>
            <person name="Henrissat B."/>
            <person name="Kuo A."/>
            <person name="Liang C."/>
            <person name="Lipzen A."/>
            <person name="Lutzoni F."/>
            <person name="Magnuson J."/>
            <person name="Mondo S."/>
            <person name="Nolan M."/>
            <person name="Ohm R."/>
            <person name="Pangilinan J."/>
            <person name="Park H.-J."/>
            <person name="Ramirez L."/>
            <person name="Alfaro M."/>
            <person name="Sun H."/>
            <person name="Tritt A."/>
            <person name="Yoshinaga Y."/>
            <person name="Zwiers L.-H."/>
            <person name="Turgeon B."/>
            <person name="Goodwin S."/>
            <person name="Spatafora J."/>
            <person name="Crous P."/>
            <person name="Grigoriev I."/>
        </authorList>
    </citation>
    <scope>NUCLEOTIDE SEQUENCE</scope>
    <source>
        <strain evidence="1">ATCC 200398</strain>
    </source>
</reference>
<evidence type="ECO:0000313" key="1">
    <source>
        <dbReference type="EMBL" id="KAF2471786.1"/>
    </source>
</evidence>
<organism evidence="1 2">
    <name type="scientific">Lindgomyces ingoldianus</name>
    <dbReference type="NCBI Taxonomy" id="673940"/>
    <lineage>
        <taxon>Eukaryota</taxon>
        <taxon>Fungi</taxon>
        <taxon>Dikarya</taxon>
        <taxon>Ascomycota</taxon>
        <taxon>Pezizomycotina</taxon>
        <taxon>Dothideomycetes</taxon>
        <taxon>Pleosporomycetidae</taxon>
        <taxon>Pleosporales</taxon>
        <taxon>Lindgomycetaceae</taxon>
        <taxon>Lindgomyces</taxon>
    </lineage>
</organism>
<protein>
    <submittedName>
        <fullName evidence="1">Uncharacterized protein</fullName>
    </submittedName>
</protein>
<comment type="caution">
    <text evidence="1">The sequence shown here is derived from an EMBL/GenBank/DDBJ whole genome shotgun (WGS) entry which is preliminary data.</text>
</comment>